<dbReference type="GO" id="GO:0005829">
    <property type="term" value="C:cytosol"/>
    <property type="evidence" value="ECO:0007669"/>
    <property type="project" value="TreeGrafter"/>
</dbReference>
<evidence type="ECO:0000259" key="1">
    <source>
        <dbReference type="Pfam" id="PF13519"/>
    </source>
</evidence>
<sequence length="499" mass="56710">MPLDLLASAAKDVSDNAQRIFASLLRNSDSAADYVAERIRLWQLASAEELKAEFPFALYEQQLSDWQTRNQSPPVSSAELAAAVAEYVALCRVAKLPDNQSFWQRELAAVTASQTVTKKRQADSTVSARLLRDEWQKALDKARADWELERISMLRRQFMEELEVFLQLLQQLQQQLEMLGLDPGIFLDLSKGNFSAQEIERFKRWANYLANDPGVRSLCDLLGKLRQLELSERIERAQVRYTQDIELPDINSREEIIGIRLGRDIEHVLPSELALLADPETSILFDLKYVESRLMCFDMQGIQRVQQHHQKEELRSVEEAAKQGPMVICVDTSGSMSGMPETVAKAVALFIAGKARQQKRACYLINFSTGIETLDLGDDFGMEALIKFLGMSFHGGTDAIPALDHALGVMKSEAYERADLLMISDFIMASLPEHLRQQIEQQRTHGNRFYSLVVGDCFMTQRLTSLFDHEWVYDPHSSQIHELIGFQRKLDGRPENHSA</sequence>
<dbReference type="EMBL" id="CP136986">
    <property type="protein sequence ID" value="WOS78413.1"/>
    <property type="molecule type" value="Genomic_DNA"/>
</dbReference>
<proteinExistence type="predicted"/>
<dbReference type="SUPFAM" id="SSF53300">
    <property type="entry name" value="vWA-like"/>
    <property type="match status" value="1"/>
</dbReference>
<reference evidence="2" key="2">
    <citation type="submission" date="2023-10" db="EMBL/GenBank/DDBJ databases">
        <title>Pathogen: clinical or host-associated sample.</title>
        <authorList>
            <person name="Hergert J."/>
            <person name="Casey R."/>
            <person name="Wagner J."/>
            <person name="Young E.L."/>
            <person name="Oakeson K.F."/>
        </authorList>
    </citation>
    <scope>NUCLEOTIDE SEQUENCE</scope>
    <source>
        <strain evidence="2">2021CK-01020</strain>
    </source>
</reference>
<feature type="domain" description="VWFA" evidence="1">
    <location>
        <begin position="326"/>
        <end position="426"/>
    </location>
</feature>
<dbReference type="PANTHER" id="PTHR36846:SF1">
    <property type="entry name" value="PROTEIN VIAA"/>
    <property type="match status" value="1"/>
</dbReference>
<dbReference type="RefSeq" id="WP_003084150.1">
    <property type="nucleotide sequence ID" value="NZ_BSAW01000038.1"/>
</dbReference>
<dbReference type="InterPro" id="IPR002035">
    <property type="entry name" value="VWF_A"/>
</dbReference>
<protein>
    <submittedName>
        <fullName evidence="2">VWA domain-containing protein</fullName>
    </submittedName>
</protein>
<dbReference type="Proteomes" id="UP001297540">
    <property type="component" value="Chromosome"/>
</dbReference>
<dbReference type="Pfam" id="PF13519">
    <property type="entry name" value="VWA_2"/>
    <property type="match status" value="1"/>
</dbReference>
<evidence type="ECO:0000313" key="2">
    <source>
        <dbReference type="EMBL" id="WOS78413.1"/>
    </source>
</evidence>
<evidence type="ECO:0000313" key="3">
    <source>
        <dbReference type="Proteomes" id="UP001297540"/>
    </source>
</evidence>
<dbReference type="AlphaFoldDB" id="A0AAQ3LN23"/>
<dbReference type="InterPro" id="IPR036465">
    <property type="entry name" value="vWFA_dom_sf"/>
</dbReference>
<dbReference type="PANTHER" id="PTHR36846">
    <property type="entry name" value="PROTEIN VIAA"/>
    <property type="match status" value="1"/>
</dbReference>
<accession>A0AAQ3LN23</accession>
<name>A0AAQ3LN23_PSEAI</name>
<organism evidence="2 3">
    <name type="scientific">Pseudomonas aeruginosa</name>
    <dbReference type="NCBI Taxonomy" id="287"/>
    <lineage>
        <taxon>Bacteria</taxon>
        <taxon>Pseudomonadati</taxon>
        <taxon>Pseudomonadota</taxon>
        <taxon>Gammaproteobacteria</taxon>
        <taxon>Pseudomonadales</taxon>
        <taxon>Pseudomonadaceae</taxon>
        <taxon>Pseudomonas</taxon>
    </lineage>
</organism>
<reference evidence="2" key="1">
    <citation type="submission" date="2023-06" db="EMBL/GenBank/DDBJ databases">
        <authorList>
            <consortium name="Clinical and Environmental Microbiology Branch: Whole genome sequencing antimicrobial resistance pathogens in the healthcare setting"/>
        </authorList>
    </citation>
    <scope>NUCLEOTIDE SEQUENCE</scope>
    <source>
        <strain evidence="2">2021CK-01020</strain>
    </source>
</reference>
<gene>
    <name evidence="2" type="ORF">L4V69_04555</name>
</gene>
<dbReference type="Gene3D" id="3.40.50.410">
    <property type="entry name" value="von Willebrand factor, type A domain"/>
    <property type="match status" value="1"/>
</dbReference>